<dbReference type="AlphaFoldDB" id="A0AAE3M475"/>
<name>A0AAE3M475_9BACT</name>
<dbReference type="RefSeq" id="WP_301190521.1">
    <property type="nucleotide sequence ID" value="NZ_JAPDPJ010000021.1"/>
</dbReference>
<feature type="signal peptide" evidence="1">
    <location>
        <begin position="1"/>
        <end position="21"/>
    </location>
</feature>
<gene>
    <name evidence="2" type="ORF">OM075_10785</name>
</gene>
<organism evidence="2 3">
    <name type="scientific">Plebeiibacterium sediminum</name>
    <dbReference type="NCBI Taxonomy" id="2992112"/>
    <lineage>
        <taxon>Bacteria</taxon>
        <taxon>Pseudomonadati</taxon>
        <taxon>Bacteroidota</taxon>
        <taxon>Bacteroidia</taxon>
        <taxon>Marinilabiliales</taxon>
        <taxon>Marinilabiliaceae</taxon>
        <taxon>Plebeiibacterium</taxon>
    </lineage>
</organism>
<reference evidence="2" key="1">
    <citation type="submission" date="2022-10" db="EMBL/GenBank/DDBJ databases">
        <authorList>
            <person name="Yu W.X."/>
        </authorList>
    </citation>
    <scope>NUCLEOTIDE SEQUENCE</scope>
    <source>
        <strain evidence="2">AAT</strain>
    </source>
</reference>
<evidence type="ECO:0000256" key="1">
    <source>
        <dbReference type="SAM" id="SignalP"/>
    </source>
</evidence>
<dbReference type="Proteomes" id="UP001209229">
    <property type="component" value="Unassembled WGS sequence"/>
</dbReference>
<proteinExistence type="predicted"/>
<protein>
    <submittedName>
        <fullName evidence="2">Uncharacterized protein</fullName>
    </submittedName>
</protein>
<sequence length="312" mass="36286">MKTKLIIILYIFAGVFSNTQAKDSSSIYLLVPKGYQTNMQALNCFFKVFYPHDIPNDKMNVDYFIFNYSSTASTYTGIVRNTNSNSKPIKMNKKSLKDAKVRDLRDFFVASVSGNMSGWYGNYYLIDKEDYLNETIDEVTVNSAYTLKKYLPRNHRIDISSLAIPKNLYQIKITGNITEVYSYYPNNKQLNIIVDTCKNKLSYGEFNPEFGKTLPPKYDIELKKEKRNISITINDLYVKANEILGIKTIKGKDYIIPYKYIRPIDANNIHQEYYVKLEGCRVAKIDFNLSEKQHIRDLLEYKAIDKMIKLKP</sequence>
<evidence type="ECO:0000313" key="3">
    <source>
        <dbReference type="Proteomes" id="UP001209229"/>
    </source>
</evidence>
<dbReference type="EMBL" id="JAPDPJ010000021">
    <property type="protein sequence ID" value="MCW3786956.1"/>
    <property type="molecule type" value="Genomic_DNA"/>
</dbReference>
<keyword evidence="3" id="KW-1185">Reference proteome</keyword>
<comment type="caution">
    <text evidence="2">The sequence shown here is derived from an EMBL/GenBank/DDBJ whole genome shotgun (WGS) entry which is preliminary data.</text>
</comment>
<keyword evidence="1" id="KW-0732">Signal</keyword>
<evidence type="ECO:0000313" key="2">
    <source>
        <dbReference type="EMBL" id="MCW3786956.1"/>
    </source>
</evidence>
<feature type="chain" id="PRO_5041968306" evidence="1">
    <location>
        <begin position="22"/>
        <end position="312"/>
    </location>
</feature>
<accession>A0AAE3M475</accession>